<gene>
    <name evidence="2" type="ORF">ILT43_08855</name>
</gene>
<dbReference type="SUPFAM" id="SSF56281">
    <property type="entry name" value="Metallo-hydrolase/oxidoreductase"/>
    <property type="match status" value="1"/>
</dbReference>
<keyword evidence="3" id="KW-1185">Reference proteome</keyword>
<dbReference type="Pfam" id="PF12706">
    <property type="entry name" value="Lactamase_B_2"/>
    <property type="match status" value="1"/>
</dbReference>
<dbReference type="PANTHER" id="PTHR15032">
    <property type="entry name" value="N-ACYL-PHOSPHATIDYLETHANOLAMINE-HYDROLYZING PHOSPHOLIPASE D"/>
    <property type="match status" value="1"/>
</dbReference>
<evidence type="ECO:0000259" key="1">
    <source>
        <dbReference type="Pfam" id="PF12706"/>
    </source>
</evidence>
<reference evidence="2 3" key="1">
    <citation type="submission" date="2020-12" db="EMBL/GenBank/DDBJ databases">
        <title>Sphingomonas sp.</title>
        <authorList>
            <person name="Kim M.K."/>
        </authorList>
    </citation>
    <scope>NUCLEOTIDE SEQUENCE [LARGE SCALE GENOMIC DNA]</scope>
    <source>
        <strain evidence="2 3">BT552</strain>
    </source>
</reference>
<dbReference type="InterPro" id="IPR036866">
    <property type="entry name" value="RibonucZ/Hydroxyglut_hydro"/>
</dbReference>
<dbReference type="Proteomes" id="UP000763641">
    <property type="component" value="Unassembled WGS sequence"/>
</dbReference>
<feature type="domain" description="Metallo-beta-lactamase" evidence="1">
    <location>
        <begin position="138"/>
        <end position="348"/>
    </location>
</feature>
<sequence>MPATAKTFGKLLLLLVVGVCLAATIIPAHLDRIYYQGPESGHFDGERFANPDGDDDTIRPPGGGGRASFFWRYLTGSDGRPAWPTTVPVRTTRPAELLPSLLNGGQLKAASPAEVARTPMRVTWIGHASVLVQLPGFNILTDPVWAEKAGPLGFGPQRVARPGIALADLPRIDLVLVSHNHYDHLDLPTLEKVWRRDRPMIVTSLGNDAILRSRNIPAVAADWRQSVTVKGRPRISPVRYWNDTIRVAVTRNHHWGSRWFTDRNRALWSSFVVHLPGGNLFFAGDTGFGDGRWPAEAAALGPIRLALIPIGAFRFVPGQMESGSHIGPIQAAEVRARLGAATAIPIHWGTFRLSYEQFRTPPALLKAVMACRGQRGFDMARIGRPVDVAPYAPFHERGTAGLAACLNTPAVTALQ</sequence>
<dbReference type="Gene3D" id="3.60.15.10">
    <property type="entry name" value="Ribonuclease Z/Hydroxyacylglutathione hydrolase-like"/>
    <property type="match status" value="1"/>
</dbReference>
<dbReference type="InterPro" id="IPR001279">
    <property type="entry name" value="Metallo-B-lactamas"/>
</dbReference>
<evidence type="ECO:0000313" key="2">
    <source>
        <dbReference type="EMBL" id="MBM6576482.1"/>
    </source>
</evidence>
<accession>A0ABS2D6D2</accession>
<organism evidence="2 3">
    <name type="scientific">Sphingomonas longa</name>
    <dbReference type="NCBI Taxonomy" id="2778730"/>
    <lineage>
        <taxon>Bacteria</taxon>
        <taxon>Pseudomonadati</taxon>
        <taxon>Pseudomonadota</taxon>
        <taxon>Alphaproteobacteria</taxon>
        <taxon>Sphingomonadales</taxon>
        <taxon>Sphingomonadaceae</taxon>
        <taxon>Sphingomonas</taxon>
    </lineage>
</organism>
<protein>
    <submittedName>
        <fullName evidence="2">MBL fold metallo-hydrolase</fullName>
    </submittedName>
</protein>
<dbReference type="RefSeq" id="WP_204198592.1">
    <property type="nucleotide sequence ID" value="NZ_JAFEMC010000002.1"/>
</dbReference>
<dbReference type="PANTHER" id="PTHR15032:SF4">
    <property type="entry name" value="N-ACYL-PHOSPHATIDYLETHANOLAMINE-HYDROLYZING PHOSPHOLIPASE D"/>
    <property type="match status" value="1"/>
</dbReference>
<dbReference type="EMBL" id="JAFEMC010000002">
    <property type="protein sequence ID" value="MBM6576482.1"/>
    <property type="molecule type" value="Genomic_DNA"/>
</dbReference>
<proteinExistence type="predicted"/>
<evidence type="ECO:0000313" key="3">
    <source>
        <dbReference type="Proteomes" id="UP000763641"/>
    </source>
</evidence>
<name>A0ABS2D6D2_9SPHN</name>
<comment type="caution">
    <text evidence="2">The sequence shown here is derived from an EMBL/GenBank/DDBJ whole genome shotgun (WGS) entry which is preliminary data.</text>
</comment>